<evidence type="ECO:0000313" key="1">
    <source>
        <dbReference type="EMBL" id="XAH72450.1"/>
    </source>
</evidence>
<dbReference type="EMBL" id="CP146256">
    <property type="protein sequence ID" value="XAH72450.1"/>
    <property type="molecule type" value="Genomic_DNA"/>
</dbReference>
<dbReference type="Proteomes" id="UP001451571">
    <property type="component" value="Chromosome"/>
</dbReference>
<protein>
    <recommendedName>
        <fullName evidence="3">NAD-dependent protein deacetylase, SIR2 family</fullName>
    </recommendedName>
</protein>
<gene>
    <name evidence="1" type="ORF">V6984_13060</name>
</gene>
<reference evidence="1 2" key="1">
    <citation type="submission" date="2024-02" db="EMBL/GenBank/DDBJ databases">
        <title>Bacterial strain from lacustrine sediment.</title>
        <authorList>
            <person name="Petit C."/>
            <person name="Fadhlaoui K."/>
        </authorList>
    </citation>
    <scope>NUCLEOTIDE SEQUENCE [LARGE SCALE GENOMIC DNA]</scope>
    <source>
        <strain evidence="1 2">IPX-CK</strain>
    </source>
</reference>
<dbReference type="RefSeq" id="WP_342756066.1">
    <property type="nucleotide sequence ID" value="NZ_CP146256.1"/>
</dbReference>
<evidence type="ECO:0000313" key="2">
    <source>
        <dbReference type="Proteomes" id="UP001451571"/>
    </source>
</evidence>
<organism evidence="1 2">
    <name type="scientific">Kineothrix sedimenti</name>
    <dbReference type="NCBI Taxonomy" id="3123317"/>
    <lineage>
        <taxon>Bacteria</taxon>
        <taxon>Bacillati</taxon>
        <taxon>Bacillota</taxon>
        <taxon>Clostridia</taxon>
        <taxon>Lachnospirales</taxon>
        <taxon>Lachnospiraceae</taxon>
        <taxon>Kineothrix</taxon>
    </lineage>
</organism>
<proteinExistence type="predicted"/>
<evidence type="ECO:0008006" key="3">
    <source>
        <dbReference type="Google" id="ProtNLM"/>
    </source>
</evidence>
<name>A0ABZ3ESD5_9FIRM</name>
<keyword evidence="2" id="KW-1185">Reference proteome</keyword>
<accession>A0ABZ3ESD5</accession>
<sequence>MEDIKRIAADSINNADMVLVGIGEEFGMSLLRMEENLQYKRFLDRIEEIEEYGWLVPYVEKLYLREHKDEKIMKAYNKLGKLLEGKNHYIVSTCTDDCIYDAGFKEDRIVTPCGGYRFMQCEDNCIGGIEEPDEVLLDQIYRSIKTGEEIAEIKKPVCIKCKKKLVFNNVNTDHYAEEGYLDKWDHYTKWLQGTVNRKLCVIELGVGMQFPTVIRWPFEKIVFFNQKSNLFRIHSRLYQLTEEIKERGFSLKENSTDFIINWFV</sequence>
<dbReference type="SUPFAM" id="SSF52467">
    <property type="entry name" value="DHS-like NAD/FAD-binding domain"/>
    <property type="match status" value="1"/>
</dbReference>
<dbReference type="InterPro" id="IPR029035">
    <property type="entry name" value="DHS-like_NAD/FAD-binding_dom"/>
</dbReference>